<gene>
    <name evidence="1" type="ORF">M436DRAFT_73495</name>
</gene>
<name>A0A074WHM9_9PEZI</name>
<reference evidence="1 2" key="1">
    <citation type="journal article" date="2014" name="BMC Genomics">
        <title>Genome sequencing of four Aureobasidium pullulans varieties: biotechnological potential, stress tolerance, and description of new species.</title>
        <authorList>
            <person name="Gostin Ar C."/>
            <person name="Ohm R.A."/>
            <person name="Kogej T."/>
            <person name="Sonjak S."/>
            <person name="Turk M."/>
            <person name="Zajc J."/>
            <person name="Zalar P."/>
            <person name="Grube M."/>
            <person name="Sun H."/>
            <person name="Han J."/>
            <person name="Sharma A."/>
            <person name="Chiniquy J."/>
            <person name="Ngan C.Y."/>
            <person name="Lipzen A."/>
            <person name="Barry K."/>
            <person name="Grigoriev I.V."/>
            <person name="Gunde-Cimerman N."/>
        </authorList>
    </citation>
    <scope>NUCLEOTIDE SEQUENCE [LARGE SCALE GENOMIC DNA]</scope>
    <source>
        <strain evidence="1 2">CBS 147.97</strain>
    </source>
</reference>
<dbReference type="OrthoDB" id="10254945at2759"/>
<protein>
    <submittedName>
        <fullName evidence="1">Uncharacterized protein</fullName>
    </submittedName>
</protein>
<sequence>MAGIPESRRARIDPVSAMYRTSYDLATLLLHEFTHAFCMAYFERPNVFDIREPWAPMNRTNEQGYAFENFALGGVLKSLRVGIPPIHDEFHSMQAVLAPFGLYTNREWDAWFGNPANKTHATMDSDLDHVEDRKPSSREYPVPQAWTQWLFSEDLWTDQVLRFGLEAIKVPKHKKWEVVKLPYGTRGWNGTGEHRWNTAPGTDDRIWVPNWDDFYLDGIPEEARVFKHPTWDP</sequence>
<proteinExistence type="predicted"/>
<accession>A0A074WHM9</accession>
<keyword evidence="2" id="KW-1185">Reference proteome</keyword>
<organism evidence="1 2">
    <name type="scientific">Aureobasidium namibiae CBS 147.97</name>
    <dbReference type="NCBI Taxonomy" id="1043004"/>
    <lineage>
        <taxon>Eukaryota</taxon>
        <taxon>Fungi</taxon>
        <taxon>Dikarya</taxon>
        <taxon>Ascomycota</taxon>
        <taxon>Pezizomycotina</taxon>
        <taxon>Dothideomycetes</taxon>
        <taxon>Dothideomycetidae</taxon>
        <taxon>Dothideales</taxon>
        <taxon>Saccotheciaceae</taxon>
        <taxon>Aureobasidium</taxon>
    </lineage>
</organism>
<dbReference type="AlphaFoldDB" id="A0A074WHM9"/>
<dbReference type="HOGENOM" id="CLU_101838_0_0_1"/>
<dbReference type="EMBL" id="KL584711">
    <property type="protein sequence ID" value="KEQ72543.1"/>
    <property type="molecule type" value="Genomic_DNA"/>
</dbReference>
<dbReference type="GeneID" id="25415315"/>
<dbReference type="Proteomes" id="UP000027730">
    <property type="component" value="Unassembled WGS sequence"/>
</dbReference>
<evidence type="ECO:0000313" key="1">
    <source>
        <dbReference type="EMBL" id="KEQ72543.1"/>
    </source>
</evidence>
<dbReference type="RefSeq" id="XP_013426846.1">
    <property type="nucleotide sequence ID" value="XM_013571392.1"/>
</dbReference>
<evidence type="ECO:0000313" key="2">
    <source>
        <dbReference type="Proteomes" id="UP000027730"/>
    </source>
</evidence>